<evidence type="ECO:0000259" key="11">
    <source>
        <dbReference type="PROSITE" id="PS50853"/>
    </source>
</evidence>
<dbReference type="KEGG" id="gsn:YC6258_05515"/>
<dbReference type="InterPro" id="IPR011050">
    <property type="entry name" value="Pectin_lyase_fold/virulence"/>
</dbReference>
<dbReference type="STRING" id="1445510.YC6258_05515"/>
<dbReference type="PROSITE" id="PS50853">
    <property type="entry name" value="FN3"/>
    <property type="match status" value="1"/>
</dbReference>
<dbReference type="GO" id="GO:0005576">
    <property type="term" value="C:extracellular region"/>
    <property type="evidence" value="ECO:0007669"/>
    <property type="project" value="UniProtKB-SubCell"/>
</dbReference>
<dbReference type="Pfam" id="PF22842">
    <property type="entry name" value="Pel9A-like_beta_helix"/>
    <property type="match status" value="1"/>
</dbReference>
<dbReference type="InterPro" id="IPR052052">
    <property type="entry name" value="Polysaccharide_Lyase_9"/>
</dbReference>
<evidence type="ECO:0000256" key="9">
    <source>
        <dbReference type="SAM" id="MobiDB-lite"/>
    </source>
</evidence>
<evidence type="ECO:0000256" key="1">
    <source>
        <dbReference type="ARBA" id="ARBA00001913"/>
    </source>
</evidence>
<keyword evidence="3" id="KW-0964">Secreted</keyword>
<dbReference type="EMBL" id="CP007142">
    <property type="protein sequence ID" value="AJQ97543.1"/>
    <property type="molecule type" value="Genomic_DNA"/>
</dbReference>
<dbReference type="AlphaFoldDB" id="A0A0C5VW38"/>
<dbReference type="RefSeq" id="WP_052830566.1">
    <property type="nucleotide sequence ID" value="NZ_CP007142.1"/>
</dbReference>
<evidence type="ECO:0000256" key="8">
    <source>
        <dbReference type="ARBA" id="ARBA00038263"/>
    </source>
</evidence>
<dbReference type="SUPFAM" id="SSF51126">
    <property type="entry name" value="Pectin lyase-like"/>
    <property type="match status" value="1"/>
</dbReference>
<evidence type="ECO:0000256" key="7">
    <source>
        <dbReference type="ARBA" id="ARBA00023239"/>
    </source>
</evidence>
<dbReference type="CDD" id="cd00063">
    <property type="entry name" value="FN3"/>
    <property type="match status" value="1"/>
</dbReference>
<dbReference type="GO" id="GO:0016837">
    <property type="term" value="F:carbon-oxygen lyase activity, acting on polysaccharides"/>
    <property type="evidence" value="ECO:0007669"/>
    <property type="project" value="TreeGrafter"/>
</dbReference>
<dbReference type="HOGENOM" id="CLU_378074_0_0_6"/>
<dbReference type="PANTHER" id="PTHR40088">
    <property type="entry name" value="PECTATE LYASE (EUROFUNG)"/>
    <property type="match status" value="1"/>
</dbReference>
<protein>
    <recommendedName>
        <fullName evidence="11">Fibronectin type-III domain-containing protein</fullName>
    </recommendedName>
</protein>
<dbReference type="GO" id="GO:0046872">
    <property type="term" value="F:metal ion binding"/>
    <property type="evidence" value="ECO:0007669"/>
    <property type="project" value="UniProtKB-KW"/>
</dbReference>
<name>A0A0C5VW38_9GAMM</name>
<dbReference type="InterPro" id="IPR013783">
    <property type="entry name" value="Ig-like_fold"/>
</dbReference>
<dbReference type="Proteomes" id="UP000032266">
    <property type="component" value="Chromosome"/>
</dbReference>
<accession>A0A0C5VW38</accession>
<evidence type="ECO:0000313" key="12">
    <source>
        <dbReference type="EMBL" id="AJQ97543.1"/>
    </source>
</evidence>
<reference evidence="12 13" key="1">
    <citation type="submission" date="2014-01" db="EMBL/GenBank/DDBJ databases">
        <title>Full genme sequencing of cellulolytic bacterium Gynuella sunshinyii YC6258T gen. nov., sp. nov.</title>
        <authorList>
            <person name="Khan H."/>
            <person name="Chung E.J."/>
            <person name="Chung Y.R."/>
        </authorList>
    </citation>
    <scope>NUCLEOTIDE SEQUENCE [LARGE SCALE GENOMIC DNA]</scope>
    <source>
        <strain evidence="12 13">YC6258</strain>
    </source>
</reference>
<keyword evidence="6" id="KW-0106">Calcium</keyword>
<keyword evidence="7" id="KW-0456">Lyase</keyword>
<dbReference type="SUPFAM" id="SSF49265">
    <property type="entry name" value="Fibronectin type III"/>
    <property type="match status" value="1"/>
</dbReference>
<keyword evidence="4" id="KW-0479">Metal-binding</keyword>
<sequence>MVMKTQHHRSSSIIRHGCLSFALLTATTIASHSQAAANRPDGYTTICKIGETCSVSQATNVAFGAAGEFVYKVLNGTFSCTVATFGSDPIPSKSVKECSIPSDGSSGGGSSDSGDTSAVSLSGQAGDGSVSLSWSDAGTDSTYQVYYDTDSDPSGRVRLASLRSDVHSYTATGLSNGTTYWFWIKYLQSDGTYSNSNAFSATPVASSSGGGTTDPNGIVVDTAAEILSAISSAAPGDVIYVRAGTYYFSSTIELKNNGSSSKKITFSNYPTDNGRPLFDFSSMSESSSNRGFKLSGNYWHVYGIDVRKAGDNGMFISGSNNIVEFSTFYENADTGLQLGNGASNNLIKNVDSYYNADSSLENADGFAAKLDVGTGNKFYGCRAWNNLDDGFDGYLRGANNITTTYENTWAIRNGYMKNGTKGSGDGNGFKTGGSDDKALKHNAVFINTIAAGNIVDGYDHNSNRGSITIYNAIAHQNGRNINFGSTNIAQSLTIKNTISYDGDGSDSLKASSTNISNNSWQSGVSTSSSDFQSLNIDQLLAPRKADGSLPDVSYFHLVRGSDLVNAGVDVGLPYSGSAPDIGAFEAE</sequence>
<dbReference type="InterPro" id="IPR012334">
    <property type="entry name" value="Pectin_lyas_fold"/>
</dbReference>
<evidence type="ECO:0000256" key="6">
    <source>
        <dbReference type="ARBA" id="ARBA00022837"/>
    </source>
</evidence>
<evidence type="ECO:0000313" key="13">
    <source>
        <dbReference type="Proteomes" id="UP000032266"/>
    </source>
</evidence>
<keyword evidence="13" id="KW-1185">Reference proteome</keyword>
<feature type="signal peptide" evidence="10">
    <location>
        <begin position="1"/>
        <end position="35"/>
    </location>
</feature>
<dbReference type="Gene3D" id="2.160.20.10">
    <property type="entry name" value="Single-stranded right-handed beta-helix, Pectin lyase-like"/>
    <property type="match status" value="1"/>
</dbReference>
<dbReference type="PANTHER" id="PTHR40088:SF1">
    <property type="entry name" value="PECTATE LYASE PEL9"/>
    <property type="match status" value="1"/>
</dbReference>
<evidence type="ECO:0000256" key="4">
    <source>
        <dbReference type="ARBA" id="ARBA00022723"/>
    </source>
</evidence>
<gene>
    <name evidence="12" type="ORF">YC6258_05515</name>
</gene>
<proteinExistence type="inferred from homology"/>
<comment type="similarity">
    <text evidence="8">Belongs to the polysaccharide lyase 9 family.</text>
</comment>
<feature type="region of interest" description="Disordered" evidence="9">
    <location>
        <begin position="92"/>
        <end position="133"/>
    </location>
</feature>
<feature type="domain" description="Fibronectin type-III" evidence="11">
    <location>
        <begin position="115"/>
        <end position="207"/>
    </location>
</feature>
<evidence type="ECO:0000256" key="5">
    <source>
        <dbReference type="ARBA" id="ARBA00022729"/>
    </source>
</evidence>
<comment type="subcellular location">
    <subcellularLocation>
        <location evidence="2">Secreted</location>
    </subcellularLocation>
</comment>
<keyword evidence="5 10" id="KW-0732">Signal</keyword>
<feature type="chain" id="PRO_5002183916" description="Fibronectin type-III domain-containing protein" evidence="10">
    <location>
        <begin position="36"/>
        <end position="587"/>
    </location>
</feature>
<comment type="cofactor">
    <cofactor evidence="1">
        <name>Ca(2+)</name>
        <dbReference type="ChEBI" id="CHEBI:29108"/>
    </cofactor>
</comment>
<evidence type="ECO:0000256" key="2">
    <source>
        <dbReference type="ARBA" id="ARBA00004613"/>
    </source>
</evidence>
<organism evidence="12 13">
    <name type="scientific">Gynuella sunshinyii YC6258</name>
    <dbReference type="NCBI Taxonomy" id="1445510"/>
    <lineage>
        <taxon>Bacteria</taxon>
        <taxon>Pseudomonadati</taxon>
        <taxon>Pseudomonadota</taxon>
        <taxon>Gammaproteobacteria</taxon>
        <taxon>Oceanospirillales</taxon>
        <taxon>Saccharospirillaceae</taxon>
        <taxon>Gynuella</taxon>
    </lineage>
</organism>
<dbReference type="InterPro" id="IPR036116">
    <property type="entry name" value="FN3_sf"/>
</dbReference>
<dbReference type="Gene3D" id="2.60.40.10">
    <property type="entry name" value="Immunoglobulins"/>
    <property type="match status" value="1"/>
</dbReference>
<dbReference type="InterPro" id="IPR003961">
    <property type="entry name" value="FN3_dom"/>
</dbReference>
<evidence type="ECO:0000256" key="3">
    <source>
        <dbReference type="ARBA" id="ARBA00022525"/>
    </source>
</evidence>
<evidence type="ECO:0000256" key="10">
    <source>
        <dbReference type="SAM" id="SignalP"/>
    </source>
</evidence>
<dbReference type="InterPro" id="IPR053868">
    <property type="entry name" value="Pel9A-like_beta_helix"/>
</dbReference>